<dbReference type="Gene3D" id="3.30.200.20">
    <property type="entry name" value="Phosphorylase Kinase, domain 1"/>
    <property type="match status" value="1"/>
</dbReference>
<evidence type="ECO:0000256" key="2">
    <source>
        <dbReference type="ARBA" id="ARBA00022840"/>
    </source>
</evidence>
<keyword evidence="2 3" id="KW-0067">ATP-binding</keyword>
<dbReference type="STRING" id="1447883.A0A2B7Z171"/>
<sequence length="447" mass="50415">MTDPELGVTVVVLCPRSPTASAALDSKPNALFVARAFNPRWGGSKVLRLTLRHVERTMAPTIWFGSDTRSCDVILRHANPKEFSVALNLHTGICYIHRPAHKKRFLVIMEPLRFTCRQGGYTFSFSIPNRGQYETLYQTRLGSYLKNTLTTRNSQFRVISTYPKPLSFAHPFKTYLTIQKLGSGSFGHVSVVTPLYGAGDVRAMKQSQGNGSRQMLENEIAILQRLAHPNIVKYLDYNQPSKPPALLMEYFLVALKQGLSALSYFRSARIIHRDVKPQNIVVQMTNPMIVKFVDFGLAIVPSAASQFQGTVRYMAPEVLMRGTYSFPIDVWALSLTVLQIFRGLPQPEVALFERVMLEKNHGAGQINMQNYITATHQILSELPVPLNMVLSGMLHPTPEFRHTPEMSLQYLPNLEHAADAGYRQGLREWKPLCPRPTRPCFNGLIML</sequence>
<evidence type="ECO:0000256" key="3">
    <source>
        <dbReference type="PROSITE-ProRule" id="PRU10141"/>
    </source>
</evidence>
<comment type="caution">
    <text evidence="6">The sequence shown here is derived from an EMBL/GenBank/DDBJ whole genome shotgun (WGS) entry which is preliminary data.</text>
</comment>
<dbReference type="OrthoDB" id="10252171at2759"/>
<gene>
    <name evidence="6" type="ORF">AJ80_00691</name>
</gene>
<organism evidence="6 7">
    <name type="scientific">Polytolypa hystricis (strain UAMH7299)</name>
    <dbReference type="NCBI Taxonomy" id="1447883"/>
    <lineage>
        <taxon>Eukaryota</taxon>
        <taxon>Fungi</taxon>
        <taxon>Dikarya</taxon>
        <taxon>Ascomycota</taxon>
        <taxon>Pezizomycotina</taxon>
        <taxon>Eurotiomycetes</taxon>
        <taxon>Eurotiomycetidae</taxon>
        <taxon>Onygenales</taxon>
        <taxon>Onygenales incertae sedis</taxon>
        <taxon>Polytolypa</taxon>
    </lineage>
</organism>
<dbReference type="GO" id="GO:0005524">
    <property type="term" value="F:ATP binding"/>
    <property type="evidence" value="ECO:0007669"/>
    <property type="project" value="UniProtKB-UniRule"/>
</dbReference>
<dbReference type="PANTHER" id="PTHR44167">
    <property type="entry name" value="OVARIAN-SPECIFIC SERINE/THREONINE-PROTEIN KINASE LOK-RELATED"/>
    <property type="match status" value="1"/>
</dbReference>
<dbReference type="PANTHER" id="PTHR44167:SF24">
    <property type="entry name" value="SERINE_THREONINE-PROTEIN KINASE CHK2"/>
    <property type="match status" value="1"/>
</dbReference>
<evidence type="ECO:0000259" key="5">
    <source>
        <dbReference type="PROSITE" id="PS50011"/>
    </source>
</evidence>
<dbReference type="InterPro" id="IPR017441">
    <property type="entry name" value="Protein_kinase_ATP_BS"/>
</dbReference>
<feature type="domain" description="Protein kinase" evidence="5">
    <location>
        <begin position="175"/>
        <end position="414"/>
    </location>
</feature>
<dbReference type="InterPro" id="IPR008271">
    <property type="entry name" value="Ser/Thr_kinase_AS"/>
</dbReference>
<dbReference type="InterPro" id="IPR000719">
    <property type="entry name" value="Prot_kinase_dom"/>
</dbReference>
<evidence type="ECO:0000256" key="1">
    <source>
        <dbReference type="ARBA" id="ARBA00022741"/>
    </source>
</evidence>
<keyword evidence="6" id="KW-0418">Kinase</keyword>
<dbReference type="SMART" id="SM00220">
    <property type="entry name" value="S_TKc"/>
    <property type="match status" value="1"/>
</dbReference>
<proteinExistence type="inferred from homology"/>
<dbReference type="Gene3D" id="1.10.510.10">
    <property type="entry name" value="Transferase(Phosphotransferase) domain 1"/>
    <property type="match status" value="1"/>
</dbReference>
<dbReference type="InterPro" id="IPR011009">
    <property type="entry name" value="Kinase-like_dom_sf"/>
</dbReference>
<dbReference type="EMBL" id="PDNA01000005">
    <property type="protein sequence ID" value="PGH27676.1"/>
    <property type="molecule type" value="Genomic_DNA"/>
</dbReference>
<keyword evidence="4 6" id="KW-0723">Serine/threonine-protein kinase</keyword>
<keyword evidence="1 3" id="KW-0547">Nucleotide-binding</keyword>
<dbReference type="PROSITE" id="PS50011">
    <property type="entry name" value="PROTEIN_KINASE_DOM"/>
    <property type="match status" value="1"/>
</dbReference>
<evidence type="ECO:0000256" key="4">
    <source>
        <dbReference type="RuleBase" id="RU000304"/>
    </source>
</evidence>
<name>A0A2B7Z171_POLH7</name>
<feature type="binding site" evidence="3">
    <location>
        <position position="205"/>
    </location>
    <ligand>
        <name>ATP</name>
        <dbReference type="ChEBI" id="CHEBI:30616"/>
    </ligand>
</feature>
<keyword evidence="6" id="KW-0808">Transferase</keyword>
<comment type="similarity">
    <text evidence="4">Belongs to the protein kinase superfamily.</text>
</comment>
<accession>A0A2B7Z171</accession>
<protein>
    <submittedName>
        <fullName evidence="6">Serine/threonine protein kinase</fullName>
    </submittedName>
</protein>
<reference evidence="6 7" key="1">
    <citation type="submission" date="2017-10" db="EMBL/GenBank/DDBJ databases">
        <title>Comparative genomics in systemic dimorphic fungi from Ajellomycetaceae.</title>
        <authorList>
            <person name="Munoz J.F."/>
            <person name="Mcewen J.G."/>
            <person name="Clay O.K."/>
            <person name="Cuomo C.A."/>
        </authorList>
    </citation>
    <scope>NUCLEOTIDE SEQUENCE [LARGE SCALE GENOMIC DNA]</scope>
    <source>
        <strain evidence="6 7">UAMH7299</strain>
    </source>
</reference>
<dbReference type="Pfam" id="PF00069">
    <property type="entry name" value="Pkinase"/>
    <property type="match status" value="1"/>
</dbReference>
<dbReference type="Proteomes" id="UP000224634">
    <property type="component" value="Unassembled WGS sequence"/>
</dbReference>
<evidence type="ECO:0000313" key="7">
    <source>
        <dbReference type="Proteomes" id="UP000224634"/>
    </source>
</evidence>
<dbReference type="PROSITE" id="PS00108">
    <property type="entry name" value="PROTEIN_KINASE_ST"/>
    <property type="match status" value="1"/>
</dbReference>
<dbReference type="GO" id="GO:0004674">
    <property type="term" value="F:protein serine/threonine kinase activity"/>
    <property type="evidence" value="ECO:0007669"/>
    <property type="project" value="UniProtKB-KW"/>
</dbReference>
<dbReference type="AlphaFoldDB" id="A0A2B7Z171"/>
<keyword evidence="7" id="KW-1185">Reference proteome</keyword>
<evidence type="ECO:0000313" key="6">
    <source>
        <dbReference type="EMBL" id="PGH27676.1"/>
    </source>
</evidence>
<dbReference type="SUPFAM" id="SSF56112">
    <property type="entry name" value="Protein kinase-like (PK-like)"/>
    <property type="match status" value="1"/>
</dbReference>
<dbReference type="PROSITE" id="PS00107">
    <property type="entry name" value="PROTEIN_KINASE_ATP"/>
    <property type="match status" value="1"/>
</dbReference>